<protein>
    <submittedName>
        <fullName evidence="1">HAD family hydrolase</fullName>
    </submittedName>
</protein>
<dbReference type="GO" id="GO:0016787">
    <property type="term" value="F:hydrolase activity"/>
    <property type="evidence" value="ECO:0007669"/>
    <property type="project" value="UniProtKB-KW"/>
</dbReference>
<dbReference type="SUPFAM" id="SSF56784">
    <property type="entry name" value="HAD-like"/>
    <property type="match status" value="1"/>
</dbReference>
<comment type="caution">
    <text evidence="1">The sequence shown here is derived from an EMBL/GenBank/DDBJ whole genome shotgun (WGS) entry which is preliminary data.</text>
</comment>
<dbReference type="Proteomes" id="UP000289269">
    <property type="component" value="Unassembled WGS sequence"/>
</dbReference>
<dbReference type="EMBL" id="SCKW01000030">
    <property type="protein sequence ID" value="RWZ78126.1"/>
    <property type="molecule type" value="Genomic_DNA"/>
</dbReference>
<dbReference type="InterPro" id="IPR036412">
    <property type="entry name" value="HAD-like_sf"/>
</dbReference>
<dbReference type="InterPro" id="IPR006439">
    <property type="entry name" value="HAD-SF_hydro_IA"/>
</dbReference>
<proteinExistence type="predicted"/>
<dbReference type="AlphaFoldDB" id="A0A4Q0AGM5"/>
<gene>
    <name evidence="1" type="ORF">EOT04_02770</name>
</gene>
<accession>A0A4Q0AGM5</accession>
<sequence length="142" mass="15393">MIGGLVLDCFGVLYLPAAVAGKDDLELVVNERLLEYAQSLRPGVKLGMLSNIAPGAMDKYFLPGQRQRLFDAVVLSGEEGLSKPHPSIYKIMAERLNLAAGECLLVDDSLDNCSGAAAAGMDSLLFQNTRQAIDEIRRRVIK</sequence>
<evidence type="ECO:0000313" key="2">
    <source>
        <dbReference type="Proteomes" id="UP000289269"/>
    </source>
</evidence>
<organism evidence="1 2">
    <name type="scientific">Candidatus Chaera renei</name>
    <dbReference type="NCBI Taxonomy" id="2506947"/>
    <lineage>
        <taxon>Bacteria</taxon>
        <taxon>Candidatus Saccharimonadota</taxon>
        <taxon>Candidatus Saccharimonadia</taxon>
        <taxon>Candidatus Saccharimonadales</taxon>
        <taxon>Candidatus Saccharimonadaceae</taxon>
        <taxon>Candidatus Chaera</taxon>
    </lineage>
</organism>
<dbReference type="Pfam" id="PF00702">
    <property type="entry name" value="Hydrolase"/>
    <property type="match status" value="1"/>
</dbReference>
<keyword evidence="2" id="KW-1185">Reference proteome</keyword>
<dbReference type="InterPro" id="IPR023214">
    <property type="entry name" value="HAD_sf"/>
</dbReference>
<reference evidence="1" key="1">
    <citation type="submission" date="2019-01" db="EMBL/GenBank/DDBJ databases">
        <title>Genomic signatures and co-occurrence patterns of the ultra-small Saccharimodia (Patescibacteria phylum) suggest a symbiotic lifestyle.</title>
        <authorList>
            <person name="Lemos L."/>
            <person name="Medeiros J."/>
            <person name="Andreote F."/>
            <person name="Fernandes G."/>
            <person name="Varani A."/>
            <person name="Oliveira G."/>
            <person name="Pylro V."/>
        </authorList>
    </citation>
    <scope>NUCLEOTIDE SEQUENCE [LARGE SCALE GENOMIC DNA]</scope>
    <source>
        <strain evidence="1">AMD01</strain>
    </source>
</reference>
<evidence type="ECO:0000313" key="1">
    <source>
        <dbReference type="EMBL" id="RWZ78126.1"/>
    </source>
</evidence>
<dbReference type="InterPro" id="IPR052898">
    <property type="entry name" value="ACAD10-like"/>
</dbReference>
<dbReference type="Gene3D" id="3.40.50.1000">
    <property type="entry name" value="HAD superfamily/HAD-like"/>
    <property type="match status" value="1"/>
</dbReference>
<dbReference type="PANTHER" id="PTHR47829:SF1">
    <property type="entry name" value="HAD FAMILY PHOSPHATASE"/>
    <property type="match status" value="1"/>
</dbReference>
<dbReference type="NCBIfam" id="TIGR01509">
    <property type="entry name" value="HAD-SF-IA-v3"/>
    <property type="match status" value="1"/>
</dbReference>
<keyword evidence="1" id="KW-0378">Hydrolase</keyword>
<dbReference type="PANTHER" id="PTHR47829">
    <property type="entry name" value="HYDROLASE, PUTATIVE (AFU_ORTHOLOGUE AFUA_1G12880)-RELATED"/>
    <property type="match status" value="1"/>
</dbReference>
<name>A0A4Q0AGM5_9BACT</name>